<dbReference type="PANTHER" id="PTHR45790:SF3">
    <property type="entry name" value="S-ADENOSYL-L-METHIONINE-DEPENDENT UROPORPHYRINOGEN III METHYLTRANSFERASE, CHLOROPLASTIC"/>
    <property type="match status" value="1"/>
</dbReference>
<dbReference type="OrthoDB" id="1707129at2759"/>
<dbReference type="EMBL" id="CM002874">
    <property type="protein sequence ID" value="KFK33069.1"/>
    <property type="molecule type" value="Genomic_DNA"/>
</dbReference>
<dbReference type="GO" id="GO:0019354">
    <property type="term" value="P:siroheme biosynthetic process"/>
    <property type="evidence" value="ECO:0007669"/>
    <property type="project" value="TreeGrafter"/>
</dbReference>
<dbReference type="SUPFAM" id="SSF53790">
    <property type="entry name" value="Tetrapyrrole methylase"/>
    <property type="match status" value="1"/>
</dbReference>
<evidence type="ECO:0008006" key="4">
    <source>
        <dbReference type="Google" id="ProtNLM"/>
    </source>
</evidence>
<keyword evidence="3" id="KW-1185">Reference proteome</keyword>
<accession>A0A087GT67</accession>
<evidence type="ECO:0000256" key="1">
    <source>
        <dbReference type="ARBA" id="ARBA00023244"/>
    </source>
</evidence>
<organism evidence="2 3">
    <name type="scientific">Arabis alpina</name>
    <name type="common">Alpine rock-cress</name>
    <dbReference type="NCBI Taxonomy" id="50452"/>
    <lineage>
        <taxon>Eukaryota</taxon>
        <taxon>Viridiplantae</taxon>
        <taxon>Streptophyta</taxon>
        <taxon>Embryophyta</taxon>
        <taxon>Tracheophyta</taxon>
        <taxon>Spermatophyta</taxon>
        <taxon>Magnoliopsida</taxon>
        <taxon>eudicotyledons</taxon>
        <taxon>Gunneridae</taxon>
        <taxon>Pentapetalae</taxon>
        <taxon>rosids</taxon>
        <taxon>malvids</taxon>
        <taxon>Brassicales</taxon>
        <taxon>Brassicaceae</taxon>
        <taxon>Arabideae</taxon>
        <taxon>Arabis</taxon>
    </lineage>
</organism>
<keyword evidence="1" id="KW-0627">Porphyrin biosynthesis</keyword>
<dbReference type="Proteomes" id="UP000029120">
    <property type="component" value="Chromosome 6"/>
</dbReference>
<name>A0A087GT67_ARAAL</name>
<dbReference type="InterPro" id="IPR035996">
    <property type="entry name" value="4pyrrol_Methylase_sf"/>
</dbReference>
<proteinExistence type="predicted"/>
<gene>
    <name evidence="2" type="ordered locus">AALP_Aa6g325900</name>
</gene>
<evidence type="ECO:0000313" key="3">
    <source>
        <dbReference type="Proteomes" id="UP000029120"/>
    </source>
</evidence>
<dbReference type="Gene3D" id="3.30.950.10">
    <property type="entry name" value="Methyltransferase, Cobalt-precorrin-4 Transmethylase, Domain 2"/>
    <property type="match status" value="1"/>
</dbReference>
<protein>
    <recommendedName>
        <fullName evidence="4">Tetrapyrrole methylase domain-containing protein</fullName>
    </recommendedName>
</protein>
<dbReference type="AlphaFoldDB" id="A0A087GT67"/>
<dbReference type="eggNOG" id="KOG1527">
    <property type="taxonomic scope" value="Eukaryota"/>
</dbReference>
<sequence length="73" mass="7847">MDHGLPCDTPAVAVERGTTPLQRTVFAELKDFASEIQSAGLVSPTLIIIGKAVELSPLWPHCTKESSSLVETR</sequence>
<dbReference type="PANTHER" id="PTHR45790">
    <property type="entry name" value="SIROHEME SYNTHASE-RELATED"/>
    <property type="match status" value="1"/>
</dbReference>
<dbReference type="InterPro" id="IPR050161">
    <property type="entry name" value="Siro_Cobalamin_biosynth"/>
</dbReference>
<dbReference type="InterPro" id="IPR014776">
    <property type="entry name" value="4pyrrole_Mease_sub2"/>
</dbReference>
<dbReference type="Gramene" id="KFK33069">
    <property type="protein sequence ID" value="KFK33069"/>
    <property type="gene ID" value="AALP_AA6G325900"/>
</dbReference>
<reference evidence="3" key="1">
    <citation type="journal article" date="2015" name="Nat. Plants">
        <title>Genome expansion of Arabis alpina linked with retrotransposition and reduced symmetric DNA methylation.</title>
        <authorList>
            <person name="Willing E.M."/>
            <person name="Rawat V."/>
            <person name="Mandakova T."/>
            <person name="Maumus F."/>
            <person name="James G.V."/>
            <person name="Nordstroem K.J."/>
            <person name="Becker C."/>
            <person name="Warthmann N."/>
            <person name="Chica C."/>
            <person name="Szarzynska B."/>
            <person name="Zytnicki M."/>
            <person name="Albani M.C."/>
            <person name="Kiefer C."/>
            <person name="Bergonzi S."/>
            <person name="Castaings L."/>
            <person name="Mateos J.L."/>
            <person name="Berns M.C."/>
            <person name="Bujdoso N."/>
            <person name="Piofczyk T."/>
            <person name="de Lorenzo L."/>
            <person name="Barrero-Sicilia C."/>
            <person name="Mateos I."/>
            <person name="Piednoel M."/>
            <person name="Hagmann J."/>
            <person name="Chen-Min-Tao R."/>
            <person name="Iglesias-Fernandez R."/>
            <person name="Schuster S.C."/>
            <person name="Alonso-Blanco C."/>
            <person name="Roudier F."/>
            <person name="Carbonero P."/>
            <person name="Paz-Ares J."/>
            <person name="Davis S.J."/>
            <person name="Pecinka A."/>
            <person name="Quesneville H."/>
            <person name="Colot V."/>
            <person name="Lysak M.A."/>
            <person name="Weigel D."/>
            <person name="Coupland G."/>
            <person name="Schneeberger K."/>
        </authorList>
    </citation>
    <scope>NUCLEOTIDE SEQUENCE [LARGE SCALE GENOMIC DNA]</scope>
    <source>
        <strain evidence="3">cv. Pajares</strain>
    </source>
</reference>
<dbReference type="GO" id="GO:0004851">
    <property type="term" value="F:uroporphyrin-III C-methyltransferase activity"/>
    <property type="evidence" value="ECO:0007669"/>
    <property type="project" value="TreeGrafter"/>
</dbReference>
<evidence type="ECO:0000313" key="2">
    <source>
        <dbReference type="EMBL" id="KFK33069.1"/>
    </source>
</evidence>